<dbReference type="OrthoDB" id="9897129at2"/>
<gene>
    <name evidence="2" type="ORF">KU39_1263</name>
</gene>
<sequence>MKLGEIKKLVKEGDITSITPELLRELGRRYLEKFGKEKGEWSFVVGHTGFHHHQDLARELVNFKAKKPQGADEVYDRRDQALQCIDKLLDVMGKLGPVESSWLARSMITLLNTALGMNVRTQNWLSTASLGTFKVSSGEVVENFQKELHLRRPGRRLPCQPEQDQGQRQDRDTSQDPRETLLLNLLRSTCIPKHGDGTPRVGGNDVYCNDEKFQMPKGIYNALNFCNLLKEGTLTLAGNMMSCQELKDGLTSLIRDYSTKNQAFKVKFYKSRSRETSLMYDNFEKGDAEKYFQAEPVSPGPEV</sequence>
<protein>
    <submittedName>
        <fullName evidence="2">Uncharacterized protein</fullName>
    </submittedName>
</protein>
<accession>A0A1L6TAY9</accession>
<dbReference type="Proteomes" id="UP000029558">
    <property type="component" value="Chromosome"/>
</dbReference>
<evidence type="ECO:0000313" key="3">
    <source>
        <dbReference type="Proteomes" id="UP000029558"/>
    </source>
</evidence>
<dbReference type="RefSeq" id="WP_017378286.1">
    <property type="nucleotide sequence ID" value="NZ_CP012508.1"/>
</dbReference>
<organism evidence="2 3">
    <name type="scientific">Piscirickettsia salmonis</name>
    <dbReference type="NCBI Taxonomy" id="1238"/>
    <lineage>
        <taxon>Bacteria</taxon>
        <taxon>Pseudomonadati</taxon>
        <taxon>Pseudomonadota</taxon>
        <taxon>Gammaproteobacteria</taxon>
        <taxon>Thiotrichales</taxon>
        <taxon>Piscirickettsiaceae</taxon>
        <taxon>Piscirickettsia</taxon>
    </lineage>
</organism>
<dbReference type="AlphaFoldDB" id="A0A1L6TAY9"/>
<feature type="region of interest" description="Disordered" evidence="1">
    <location>
        <begin position="151"/>
        <end position="176"/>
    </location>
</feature>
<evidence type="ECO:0000313" key="2">
    <source>
        <dbReference type="EMBL" id="ALB22445.1"/>
    </source>
</evidence>
<proteinExistence type="predicted"/>
<name>A0A1L6TAY9_PISSA</name>
<dbReference type="EMBL" id="CP012508">
    <property type="protein sequence ID" value="ALB22445.1"/>
    <property type="molecule type" value="Genomic_DNA"/>
</dbReference>
<feature type="compositionally biased region" description="Basic and acidic residues" evidence="1">
    <location>
        <begin position="165"/>
        <end position="176"/>
    </location>
</feature>
<evidence type="ECO:0000256" key="1">
    <source>
        <dbReference type="SAM" id="MobiDB-lite"/>
    </source>
</evidence>
<reference evidence="2 3" key="1">
    <citation type="journal article" date="2014" name="Genome Announc.">
        <title>Comparative Genome Analysis of Two Isolates of the Fish Pathogen Piscirickettsia salmonis from Different Hosts Reveals Major Differences in Virulence-Associated Secretion Systems.</title>
        <authorList>
            <person name="Bohle H."/>
            <person name="Henriquez P."/>
            <person name="Grothusen H."/>
            <person name="Navas E."/>
            <person name="Sandoval A."/>
            <person name="Bustamante F."/>
            <person name="Bustos P."/>
            <person name="Mancilla M."/>
        </authorList>
    </citation>
    <scope>NUCLEOTIDE SEQUENCE [LARGE SCALE GENOMIC DNA]</scope>
    <source>
        <strain evidence="3">B1-32597</strain>
    </source>
</reference>